<keyword evidence="2" id="KW-1185">Reference proteome</keyword>
<sequence>MPPNLPGAKACAFDNKGLNQDPVAFNIYYNSSLLEIWKWARSPFLQSVASSDAHWVGVKLRKQSLASSEKLHRKRFHSHSRKAGVYPVEEAHSIVESFFTNEQVDGWIVKPISLLENLNQVRPTRFWGVYTRLKIFNMTNYEKLIPNSFLGTFMKGSDWL</sequence>
<dbReference type="Proteomes" id="UP000326396">
    <property type="component" value="Linkage Group LG13"/>
</dbReference>
<organism evidence="1 2">
    <name type="scientific">Mikania micrantha</name>
    <name type="common">bitter vine</name>
    <dbReference type="NCBI Taxonomy" id="192012"/>
    <lineage>
        <taxon>Eukaryota</taxon>
        <taxon>Viridiplantae</taxon>
        <taxon>Streptophyta</taxon>
        <taxon>Embryophyta</taxon>
        <taxon>Tracheophyta</taxon>
        <taxon>Spermatophyta</taxon>
        <taxon>Magnoliopsida</taxon>
        <taxon>eudicotyledons</taxon>
        <taxon>Gunneridae</taxon>
        <taxon>Pentapetalae</taxon>
        <taxon>asterids</taxon>
        <taxon>campanulids</taxon>
        <taxon>Asterales</taxon>
        <taxon>Asteraceae</taxon>
        <taxon>Asteroideae</taxon>
        <taxon>Heliantheae alliance</taxon>
        <taxon>Eupatorieae</taxon>
        <taxon>Mikania</taxon>
    </lineage>
</organism>
<accession>A0A5N6PC86</accession>
<protein>
    <submittedName>
        <fullName evidence="1">Uncharacterized protein</fullName>
    </submittedName>
</protein>
<reference evidence="1 2" key="1">
    <citation type="submission" date="2019-05" db="EMBL/GenBank/DDBJ databases">
        <title>Mikania micrantha, genome provides insights into the molecular mechanism of rapid growth.</title>
        <authorList>
            <person name="Liu B."/>
        </authorList>
    </citation>
    <scope>NUCLEOTIDE SEQUENCE [LARGE SCALE GENOMIC DNA]</scope>
    <source>
        <strain evidence="1">NLD-2019</strain>
        <tissue evidence="1">Leaf</tissue>
    </source>
</reference>
<evidence type="ECO:0000313" key="2">
    <source>
        <dbReference type="Proteomes" id="UP000326396"/>
    </source>
</evidence>
<comment type="caution">
    <text evidence="1">The sequence shown here is derived from an EMBL/GenBank/DDBJ whole genome shotgun (WGS) entry which is preliminary data.</text>
</comment>
<dbReference type="EMBL" id="SZYD01000005">
    <property type="protein sequence ID" value="KAD6118927.1"/>
    <property type="molecule type" value="Genomic_DNA"/>
</dbReference>
<name>A0A5N6PC86_9ASTR</name>
<evidence type="ECO:0000313" key="1">
    <source>
        <dbReference type="EMBL" id="KAD6118927.1"/>
    </source>
</evidence>
<gene>
    <name evidence="1" type="ORF">E3N88_10198</name>
</gene>
<dbReference type="AlphaFoldDB" id="A0A5N6PC86"/>
<dbReference type="OrthoDB" id="2014201at2759"/>
<proteinExistence type="predicted"/>